<dbReference type="SUPFAM" id="SSF53383">
    <property type="entry name" value="PLP-dependent transferases"/>
    <property type="match status" value="1"/>
</dbReference>
<gene>
    <name evidence="2" type="ORF">CVO96_03255</name>
</gene>
<dbReference type="RefSeq" id="WP_103313268.1">
    <property type="nucleotide sequence ID" value="NZ_PPPD01000001.1"/>
</dbReference>
<dbReference type="EMBL" id="PPPD01000001">
    <property type="protein sequence ID" value="PNY82834.1"/>
    <property type="molecule type" value="Genomic_DNA"/>
</dbReference>
<protein>
    <submittedName>
        <fullName evidence="2">Cysteine desulfurase-like protein</fullName>
    </submittedName>
</protein>
<dbReference type="Pfam" id="PF00266">
    <property type="entry name" value="Aminotran_5"/>
    <property type="match status" value="2"/>
</dbReference>
<dbReference type="InterPro" id="IPR015424">
    <property type="entry name" value="PyrdxlP-dep_Trfase"/>
</dbReference>
<sequence length="409" mass="43245">MPTLLAEPLRAQFPPLQSGRAYLDNAAGGLLPRRSIEAVTAHLTRYGSTNAMSSHQPGQAVLGLKTQARAGTALFLNANPEDVALGPSASALAFRLAAAFARLWGPGDEVIVSGLEHEANASPWRELERQGVTVHVWHARRPEMRLHPDDLAALLSPRTRLVAVTAASNVLGVTPDIPAITAQVRAAGAWTVVDAVHAAPHAFPDVQAWGADFVTFSPYKVFGPHLGALWIRPELRGELPWPRLSFVPEGDITGIEHGTAPYELLAGWLGTLDYLRELGGDVLGGSGSGGGEELNRAALVRASARIAELEAPVAARLLEGLLALDRVTVFGPHSLEGRVGTVAFRIVGEAPDTTAARLSAQGVDVGAGHFYAVQPLSDLGLYPQGVIRASIAHYTSLDDVERLLAGLRG</sequence>
<dbReference type="PANTHER" id="PTHR43586">
    <property type="entry name" value="CYSTEINE DESULFURASE"/>
    <property type="match status" value="1"/>
</dbReference>
<evidence type="ECO:0000313" key="2">
    <source>
        <dbReference type="EMBL" id="PNY82834.1"/>
    </source>
</evidence>
<dbReference type="InterPro" id="IPR011340">
    <property type="entry name" value="Cys_dSase-rel"/>
</dbReference>
<organism evidence="2 3">
    <name type="scientific">Deinococcus koreensis</name>
    <dbReference type="NCBI Taxonomy" id="2054903"/>
    <lineage>
        <taxon>Bacteria</taxon>
        <taxon>Thermotogati</taxon>
        <taxon>Deinococcota</taxon>
        <taxon>Deinococci</taxon>
        <taxon>Deinococcales</taxon>
        <taxon>Deinococcaceae</taxon>
        <taxon>Deinococcus</taxon>
    </lineage>
</organism>
<feature type="domain" description="Aminotransferase class V" evidence="1">
    <location>
        <begin position="22"/>
        <end position="271"/>
    </location>
</feature>
<dbReference type="Gene3D" id="3.40.640.10">
    <property type="entry name" value="Type I PLP-dependent aspartate aminotransferase-like (Major domain)"/>
    <property type="match status" value="1"/>
</dbReference>
<dbReference type="OrthoDB" id="9804366at2"/>
<dbReference type="NCBIfam" id="TIGR01976">
    <property type="entry name" value="am_tr_V_VC1184"/>
    <property type="match status" value="1"/>
</dbReference>
<comment type="caution">
    <text evidence="2">The sequence shown here is derived from an EMBL/GenBank/DDBJ whole genome shotgun (WGS) entry which is preliminary data.</text>
</comment>
<dbReference type="InterPro" id="IPR015421">
    <property type="entry name" value="PyrdxlP-dep_Trfase_major"/>
</dbReference>
<dbReference type="Proteomes" id="UP000236379">
    <property type="component" value="Unassembled WGS sequence"/>
</dbReference>
<evidence type="ECO:0000313" key="3">
    <source>
        <dbReference type="Proteomes" id="UP000236379"/>
    </source>
</evidence>
<dbReference type="Gene3D" id="3.90.1150.10">
    <property type="entry name" value="Aspartate Aminotransferase, domain 1"/>
    <property type="match status" value="1"/>
</dbReference>
<dbReference type="InterPro" id="IPR015422">
    <property type="entry name" value="PyrdxlP-dep_Trfase_small"/>
</dbReference>
<dbReference type="AlphaFoldDB" id="A0A2K3V228"/>
<dbReference type="PANTHER" id="PTHR43586:SF21">
    <property type="entry name" value="PYRIDOXAL PHOSPHATE (PLP)-DEPENDENT ASPARTATE AMINOTRANSFERASE SUPERFAMILY"/>
    <property type="match status" value="1"/>
</dbReference>
<keyword evidence="3" id="KW-1185">Reference proteome</keyword>
<proteinExistence type="predicted"/>
<accession>A0A2K3V228</accession>
<evidence type="ECO:0000259" key="1">
    <source>
        <dbReference type="Pfam" id="PF00266"/>
    </source>
</evidence>
<feature type="domain" description="Aminotransferase class V" evidence="1">
    <location>
        <begin position="304"/>
        <end position="403"/>
    </location>
</feature>
<dbReference type="InterPro" id="IPR000192">
    <property type="entry name" value="Aminotrans_V_dom"/>
</dbReference>
<reference evidence="2 3" key="1">
    <citation type="submission" date="2018-01" db="EMBL/GenBank/DDBJ databases">
        <title>Deinococcus koreensis sp. nov., a radiation-resistant bacterium isolated from river water.</title>
        <authorList>
            <person name="Choi A."/>
        </authorList>
    </citation>
    <scope>NUCLEOTIDE SEQUENCE [LARGE SCALE GENOMIC DNA]</scope>
    <source>
        <strain evidence="2 3">SJW1-2</strain>
    </source>
</reference>
<name>A0A2K3V228_9DEIO</name>